<accession>A0ACB9W4B0</accession>
<sequence>REQSKSVRWDYPTRWRGELSENQSHVAPGSSPPFARAALRTPAAPRLEVFSRSSYADCLMENKFRAAITGELSALCLNNTQTGSSLQTHDTDGG</sequence>
<keyword evidence="2" id="KW-1185">Reference proteome</keyword>
<evidence type="ECO:0000313" key="2">
    <source>
        <dbReference type="Proteomes" id="UP001057452"/>
    </source>
</evidence>
<feature type="non-terminal residue" evidence="1">
    <location>
        <position position="1"/>
    </location>
</feature>
<dbReference type="EMBL" id="CM043803">
    <property type="protein sequence ID" value="KAI4807421.1"/>
    <property type="molecule type" value="Genomic_DNA"/>
</dbReference>
<comment type="caution">
    <text evidence="1">The sequence shown here is derived from an EMBL/GenBank/DDBJ whole genome shotgun (WGS) entry which is preliminary data.</text>
</comment>
<proteinExistence type="predicted"/>
<gene>
    <name evidence="1" type="ORF">KUCAC02_027228</name>
</gene>
<feature type="non-terminal residue" evidence="1">
    <location>
        <position position="94"/>
    </location>
</feature>
<organism evidence="1 2">
    <name type="scientific">Chaenocephalus aceratus</name>
    <name type="common">Blackfin icefish</name>
    <name type="synonym">Chaenichthys aceratus</name>
    <dbReference type="NCBI Taxonomy" id="36190"/>
    <lineage>
        <taxon>Eukaryota</taxon>
        <taxon>Metazoa</taxon>
        <taxon>Chordata</taxon>
        <taxon>Craniata</taxon>
        <taxon>Vertebrata</taxon>
        <taxon>Euteleostomi</taxon>
        <taxon>Actinopterygii</taxon>
        <taxon>Neopterygii</taxon>
        <taxon>Teleostei</taxon>
        <taxon>Neoteleostei</taxon>
        <taxon>Acanthomorphata</taxon>
        <taxon>Eupercaria</taxon>
        <taxon>Perciformes</taxon>
        <taxon>Notothenioidei</taxon>
        <taxon>Channichthyidae</taxon>
        <taxon>Chaenocephalus</taxon>
    </lineage>
</organism>
<reference evidence="1" key="1">
    <citation type="submission" date="2022-05" db="EMBL/GenBank/DDBJ databases">
        <title>Chromosome-level genome of Chaenocephalus aceratus.</title>
        <authorList>
            <person name="Park H."/>
        </authorList>
    </citation>
    <scope>NUCLEOTIDE SEQUENCE</scope>
    <source>
        <strain evidence="1">KU_202001</strain>
    </source>
</reference>
<dbReference type="Proteomes" id="UP001057452">
    <property type="component" value="Chromosome 19"/>
</dbReference>
<name>A0ACB9W4B0_CHAAC</name>
<evidence type="ECO:0000313" key="1">
    <source>
        <dbReference type="EMBL" id="KAI4807421.1"/>
    </source>
</evidence>
<protein>
    <submittedName>
        <fullName evidence="1">Uncharacterized protein</fullName>
    </submittedName>
</protein>